<dbReference type="Proteomes" id="UP000223709">
    <property type="component" value="Chromosome"/>
</dbReference>
<evidence type="ECO:0000313" key="2">
    <source>
        <dbReference type="Proteomes" id="UP000223709"/>
    </source>
</evidence>
<organism evidence="1 2">
    <name type="scientific">Faecalibacterium prausnitzii</name>
    <dbReference type="NCBI Taxonomy" id="853"/>
    <lineage>
        <taxon>Bacteria</taxon>
        <taxon>Bacillati</taxon>
        <taxon>Bacillota</taxon>
        <taxon>Clostridia</taxon>
        <taxon>Eubacteriales</taxon>
        <taxon>Oscillospiraceae</taxon>
        <taxon>Faecalibacterium</taxon>
    </lineage>
</organism>
<accession>A0A291TC69</accession>
<reference evidence="1 2" key="1">
    <citation type="submission" date="2017-10" db="EMBL/GenBank/DDBJ databases">
        <title>Complete Genome Sequence of Faecalibacterium prausnitzii isolated from the gut of healthy adult Indian.</title>
        <authorList>
            <person name="Bag S."/>
            <person name="Ghosh T.S."/>
            <person name="Das B."/>
        </authorList>
    </citation>
    <scope>NUCLEOTIDE SEQUENCE [LARGE SCALE GENOMIC DNA]</scope>
    <source>
        <strain evidence="1 2">Indica</strain>
    </source>
</reference>
<evidence type="ECO:0008006" key="3">
    <source>
        <dbReference type="Google" id="ProtNLM"/>
    </source>
</evidence>
<dbReference type="RefSeq" id="WP_098924519.1">
    <property type="nucleotide sequence ID" value="NZ_CP023819.1"/>
</dbReference>
<dbReference type="EMBL" id="CP023819">
    <property type="protein sequence ID" value="ATL90746.1"/>
    <property type="molecule type" value="Genomic_DNA"/>
</dbReference>
<protein>
    <recommendedName>
        <fullName evidence="3">Hydroxylamine reductase</fullName>
    </recommendedName>
</protein>
<sequence>MNHTFSAPVTAAQRQRDTLLGALVGLARSTVNEPKTEDTDRILAAGLRLAADPEAAESALLRMTDIVEAEKHRVAPNCAACAMPCGNTSNYNLARLWGAPAEICALKVRLLSAVCVLAGQKTTAQIQKEICDDLFVLAEDWGTELLLSIVTRAEGLSAQ</sequence>
<proteinExistence type="predicted"/>
<evidence type="ECO:0000313" key="1">
    <source>
        <dbReference type="EMBL" id="ATL90746.1"/>
    </source>
</evidence>
<gene>
    <name evidence="1" type="ORF">CRH10_10770</name>
</gene>
<dbReference type="AlphaFoldDB" id="A0A291TC69"/>
<name>A0A291TC69_9FIRM</name>